<comment type="caution">
    <text evidence="2">The sequence shown here is derived from an EMBL/GenBank/DDBJ whole genome shotgun (WGS) entry which is preliminary data.</text>
</comment>
<dbReference type="AlphaFoldDB" id="A0A822XLD6"/>
<protein>
    <submittedName>
        <fullName evidence="2">Uncharacterized protein</fullName>
    </submittedName>
</protein>
<keyword evidence="1" id="KW-0812">Transmembrane</keyword>
<keyword evidence="1" id="KW-1133">Transmembrane helix</keyword>
<dbReference type="PANTHER" id="PTHR32246">
    <property type="entry name" value="INGRESSION PROTEIN FIC1"/>
    <property type="match status" value="1"/>
</dbReference>
<sequence length="215" mass="24577">MESETHLLEINLIFSQGLKPPTANLRRMQTYAVAWVNSTIKLHTRVDHFIFRVSSAFLSTIFIEIYVIGYLKDTFIGTVRFLIGNCLSSSVPSFSALQIHRPSSDRFHNVFNIGAMVIKNRTDFMALNGFSAIRCRELMGKNCPRGGGGNHRRQLRTDQFSFVTPERKKTIRVKLSFKKIICHMCISFDETLTDINRKGIINQLSETVRIALVNF</sequence>
<name>A0A822XLD6_NELNU</name>
<reference evidence="2 3" key="1">
    <citation type="journal article" date="2020" name="Mol. Biol. Evol.">
        <title>Distinct Expression and Methylation Patterns for Genes with Different Fates following a Single Whole-Genome Duplication in Flowering Plants.</title>
        <authorList>
            <person name="Shi T."/>
            <person name="Rahmani R.S."/>
            <person name="Gugger P.F."/>
            <person name="Wang M."/>
            <person name="Li H."/>
            <person name="Zhang Y."/>
            <person name="Li Z."/>
            <person name="Wang Q."/>
            <person name="Van de Peer Y."/>
            <person name="Marchal K."/>
            <person name="Chen J."/>
        </authorList>
    </citation>
    <scope>NUCLEOTIDE SEQUENCE [LARGE SCALE GENOMIC DNA]</scope>
    <source>
        <tissue evidence="2">Leaf</tissue>
    </source>
</reference>
<evidence type="ECO:0000313" key="2">
    <source>
        <dbReference type="EMBL" id="DAD21190.1"/>
    </source>
</evidence>
<dbReference type="EMBL" id="DUZY01000001">
    <property type="protein sequence ID" value="DAD21190.1"/>
    <property type="molecule type" value="Genomic_DNA"/>
</dbReference>
<feature type="transmembrane region" description="Helical" evidence="1">
    <location>
        <begin position="49"/>
        <end position="69"/>
    </location>
</feature>
<evidence type="ECO:0000256" key="1">
    <source>
        <dbReference type="SAM" id="Phobius"/>
    </source>
</evidence>
<dbReference type="InterPro" id="IPR035892">
    <property type="entry name" value="C2_domain_sf"/>
</dbReference>
<keyword evidence="3" id="KW-1185">Reference proteome</keyword>
<keyword evidence="1" id="KW-0472">Membrane</keyword>
<proteinExistence type="predicted"/>
<evidence type="ECO:0000313" key="3">
    <source>
        <dbReference type="Proteomes" id="UP000607653"/>
    </source>
</evidence>
<dbReference type="Proteomes" id="UP000607653">
    <property type="component" value="Unassembled WGS sequence"/>
</dbReference>
<organism evidence="2 3">
    <name type="scientific">Nelumbo nucifera</name>
    <name type="common">Sacred lotus</name>
    <dbReference type="NCBI Taxonomy" id="4432"/>
    <lineage>
        <taxon>Eukaryota</taxon>
        <taxon>Viridiplantae</taxon>
        <taxon>Streptophyta</taxon>
        <taxon>Embryophyta</taxon>
        <taxon>Tracheophyta</taxon>
        <taxon>Spermatophyta</taxon>
        <taxon>Magnoliopsida</taxon>
        <taxon>Proteales</taxon>
        <taxon>Nelumbonaceae</taxon>
        <taxon>Nelumbo</taxon>
    </lineage>
</organism>
<dbReference type="SUPFAM" id="SSF49562">
    <property type="entry name" value="C2 domain (Calcium/lipid-binding domain, CaLB)"/>
    <property type="match status" value="1"/>
</dbReference>
<dbReference type="PANTHER" id="PTHR32246:SF69">
    <property type="entry name" value="CALCIUM-DEPENDENT LIPID-BINDING (CALB DOMAIN) FAMILY PROTEIN"/>
    <property type="match status" value="1"/>
</dbReference>
<accession>A0A822XLD6</accession>
<gene>
    <name evidence="2" type="ORF">HUJ06_022653</name>
</gene>